<accession>K3WSF6</accession>
<reference evidence="5" key="2">
    <citation type="submission" date="2010-04" db="EMBL/GenBank/DDBJ databases">
        <authorList>
            <person name="Buell R."/>
            <person name="Hamilton J."/>
            <person name="Hostetler J."/>
        </authorList>
    </citation>
    <scope>NUCLEOTIDE SEQUENCE [LARGE SCALE GENOMIC DNA]</scope>
    <source>
        <strain evidence="5">DAOM:BR144</strain>
    </source>
</reference>
<dbReference type="InterPro" id="IPR015943">
    <property type="entry name" value="WD40/YVTN_repeat-like_dom_sf"/>
</dbReference>
<dbReference type="InterPro" id="IPR001680">
    <property type="entry name" value="WD40_rpt"/>
</dbReference>
<dbReference type="AlphaFoldDB" id="K3WSF6"/>
<dbReference type="Proteomes" id="UP000019132">
    <property type="component" value="Unassembled WGS sequence"/>
</dbReference>
<dbReference type="InterPro" id="IPR019775">
    <property type="entry name" value="WD40_repeat_CS"/>
</dbReference>
<reference evidence="5" key="1">
    <citation type="journal article" date="2010" name="Genome Biol.">
        <title>Genome sequence of the necrotrophic plant pathogen Pythium ultimum reveals original pathogenicity mechanisms and effector repertoire.</title>
        <authorList>
            <person name="Levesque C.A."/>
            <person name="Brouwer H."/>
            <person name="Cano L."/>
            <person name="Hamilton J.P."/>
            <person name="Holt C."/>
            <person name="Huitema E."/>
            <person name="Raffaele S."/>
            <person name="Robideau G.P."/>
            <person name="Thines M."/>
            <person name="Win J."/>
            <person name="Zerillo M.M."/>
            <person name="Beakes G.W."/>
            <person name="Boore J.L."/>
            <person name="Busam D."/>
            <person name="Dumas B."/>
            <person name="Ferriera S."/>
            <person name="Fuerstenberg S.I."/>
            <person name="Gachon C.M."/>
            <person name="Gaulin E."/>
            <person name="Govers F."/>
            <person name="Grenville-Briggs L."/>
            <person name="Horner N."/>
            <person name="Hostetler J."/>
            <person name="Jiang R.H."/>
            <person name="Johnson J."/>
            <person name="Krajaejun T."/>
            <person name="Lin H."/>
            <person name="Meijer H.J."/>
            <person name="Moore B."/>
            <person name="Morris P."/>
            <person name="Phuntmart V."/>
            <person name="Puiu D."/>
            <person name="Shetty J."/>
            <person name="Stajich J.E."/>
            <person name="Tripathy S."/>
            <person name="Wawra S."/>
            <person name="van West P."/>
            <person name="Whitty B.R."/>
            <person name="Coutinho P.M."/>
            <person name="Henrissat B."/>
            <person name="Martin F."/>
            <person name="Thomas P.D."/>
            <person name="Tyler B.M."/>
            <person name="De Vries R.P."/>
            <person name="Kamoun S."/>
            <person name="Yandell M."/>
            <person name="Tisserat N."/>
            <person name="Buell C.R."/>
        </authorList>
    </citation>
    <scope>NUCLEOTIDE SEQUENCE</scope>
    <source>
        <strain evidence="5">DAOM:BR144</strain>
    </source>
</reference>
<name>K3WSF6_GLOUD</name>
<dbReference type="eggNOG" id="KOG0279">
    <property type="taxonomic scope" value="Eukaryota"/>
</dbReference>
<dbReference type="PANTHER" id="PTHR19869:SF1">
    <property type="entry name" value="WD REPEAT-CONTAINING PROTEIN 31"/>
    <property type="match status" value="1"/>
</dbReference>
<dbReference type="VEuPathDB" id="FungiDB:PYU1_G007884"/>
<keyword evidence="5" id="KW-1185">Reference proteome</keyword>
<dbReference type="EMBL" id="GL376617">
    <property type="status" value="NOT_ANNOTATED_CDS"/>
    <property type="molecule type" value="Genomic_DNA"/>
</dbReference>
<keyword evidence="2" id="KW-0677">Repeat</keyword>
<dbReference type="PROSITE" id="PS00678">
    <property type="entry name" value="WD_REPEATS_1"/>
    <property type="match status" value="1"/>
</dbReference>
<dbReference type="InterPro" id="IPR020472">
    <property type="entry name" value="WD40_PAC1"/>
</dbReference>
<protein>
    <submittedName>
        <fullName evidence="4">Uncharacterized protein</fullName>
    </submittedName>
</protein>
<dbReference type="HOGENOM" id="CLU_061931_0_0_1"/>
<dbReference type="InterPro" id="IPR036322">
    <property type="entry name" value="WD40_repeat_dom_sf"/>
</dbReference>
<dbReference type="PRINTS" id="PR00320">
    <property type="entry name" value="GPROTEINBRPT"/>
</dbReference>
<reference evidence="4" key="3">
    <citation type="submission" date="2015-02" db="UniProtKB">
        <authorList>
            <consortium name="EnsemblProtists"/>
        </authorList>
    </citation>
    <scope>IDENTIFICATION</scope>
    <source>
        <strain evidence="4">DAOM BR144</strain>
    </source>
</reference>
<dbReference type="EnsemblProtists" id="PYU1_T007900">
    <property type="protein sequence ID" value="PYU1_T007900"/>
    <property type="gene ID" value="PYU1_G007884"/>
</dbReference>
<dbReference type="Gene3D" id="2.130.10.10">
    <property type="entry name" value="YVTN repeat-like/Quinoprotein amine dehydrogenase"/>
    <property type="match status" value="2"/>
</dbReference>
<organism evidence="4 5">
    <name type="scientific">Globisporangium ultimum (strain ATCC 200006 / CBS 805.95 / DAOM BR144)</name>
    <name type="common">Pythium ultimum</name>
    <dbReference type="NCBI Taxonomy" id="431595"/>
    <lineage>
        <taxon>Eukaryota</taxon>
        <taxon>Sar</taxon>
        <taxon>Stramenopiles</taxon>
        <taxon>Oomycota</taxon>
        <taxon>Peronosporomycetes</taxon>
        <taxon>Pythiales</taxon>
        <taxon>Pythiaceae</taxon>
        <taxon>Globisporangium</taxon>
    </lineage>
</organism>
<dbReference type="SMART" id="SM00320">
    <property type="entry name" value="WD40"/>
    <property type="match status" value="5"/>
</dbReference>
<dbReference type="STRING" id="431595.K3WSF6"/>
<dbReference type="PROSITE" id="PS50082">
    <property type="entry name" value="WD_REPEATS_2"/>
    <property type="match status" value="2"/>
</dbReference>
<dbReference type="PROSITE" id="PS50294">
    <property type="entry name" value="WD_REPEATS_REGION"/>
    <property type="match status" value="1"/>
</dbReference>
<dbReference type="Pfam" id="PF00400">
    <property type="entry name" value="WD40"/>
    <property type="match status" value="4"/>
</dbReference>
<dbReference type="InParanoid" id="K3WSF6"/>
<evidence type="ECO:0000313" key="4">
    <source>
        <dbReference type="EnsemblProtists" id="PYU1_T007900"/>
    </source>
</evidence>
<feature type="repeat" description="WD" evidence="3">
    <location>
        <begin position="288"/>
        <end position="309"/>
    </location>
</feature>
<proteinExistence type="predicted"/>
<dbReference type="PANTHER" id="PTHR19869">
    <property type="entry name" value="SPERMATID WD-REPEAT PROTEIN"/>
    <property type="match status" value="1"/>
</dbReference>
<evidence type="ECO:0000256" key="2">
    <source>
        <dbReference type="ARBA" id="ARBA00022737"/>
    </source>
</evidence>
<evidence type="ECO:0000256" key="1">
    <source>
        <dbReference type="ARBA" id="ARBA00022574"/>
    </source>
</evidence>
<dbReference type="OMA" id="KVICYPG"/>
<evidence type="ECO:0000256" key="3">
    <source>
        <dbReference type="PROSITE-ProRule" id="PRU00221"/>
    </source>
</evidence>
<dbReference type="InterPro" id="IPR040066">
    <property type="entry name" value="WDR31"/>
</dbReference>
<dbReference type="SUPFAM" id="SSF50978">
    <property type="entry name" value="WD40 repeat-like"/>
    <property type="match status" value="1"/>
</dbReference>
<sequence>MLNNQRDGLALNCVAYHASFTDTQQCLTGWEDGTIKKSTWQAASLSASFSDNNESIVTTWKPHERAVNRIVLGKSAELIYSCSRDTTIALTSHIASKSSSPSSSSRKQPQPVYLRGHHLNVSTIAVNDDETSLCSGGRDTQTIFWDLTTGRLKAKNTTSQNVITCSKWVPVEPLVVQGSEDLTLKLWDERTNLRAPAQSFHGYVYFALCVDVSPDGNYFLTSSKGFNGVGCEVRIWDRRTGKQLYEFNGHQQDTTSCCFLPSATGSSSNDSVTSPADSVRASAIPIPVTASKDGSVKVWDAATSSVLCEALEPSGGMFTSICAVDSSTVLASTFADEVHQFAFNGDEKSLHVVA</sequence>
<feature type="repeat" description="WD" evidence="3">
    <location>
        <begin position="114"/>
        <end position="155"/>
    </location>
</feature>
<evidence type="ECO:0000313" key="5">
    <source>
        <dbReference type="Proteomes" id="UP000019132"/>
    </source>
</evidence>
<keyword evidence="1 3" id="KW-0853">WD repeat</keyword>